<dbReference type="EnsemblPlants" id="LPERR11G11050.1">
    <property type="protein sequence ID" value="LPERR11G11050.1"/>
    <property type="gene ID" value="LPERR11G11050"/>
</dbReference>
<feature type="compositionally biased region" description="Low complexity" evidence="1">
    <location>
        <begin position="11"/>
        <end position="25"/>
    </location>
</feature>
<feature type="region of interest" description="Disordered" evidence="1">
    <location>
        <begin position="1"/>
        <end position="56"/>
    </location>
</feature>
<protein>
    <submittedName>
        <fullName evidence="2">Uncharacterized protein</fullName>
    </submittedName>
</protein>
<name>A0A0D9XS68_9ORYZ</name>
<keyword evidence="3" id="KW-1185">Reference proteome</keyword>
<accession>A0A0D9XS68</accession>
<dbReference type="AlphaFoldDB" id="A0A0D9XS68"/>
<dbReference type="HOGENOM" id="CLU_2124638_0_0_1"/>
<reference evidence="2 3" key="1">
    <citation type="submission" date="2012-08" db="EMBL/GenBank/DDBJ databases">
        <title>Oryza genome evolution.</title>
        <authorList>
            <person name="Wing R.A."/>
        </authorList>
    </citation>
    <scope>NUCLEOTIDE SEQUENCE</scope>
</reference>
<feature type="compositionally biased region" description="Basic and acidic residues" evidence="1">
    <location>
        <begin position="29"/>
        <end position="50"/>
    </location>
</feature>
<organism evidence="2 3">
    <name type="scientific">Leersia perrieri</name>
    <dbReference type="NCBI Taxonomy" id="77586"/>
    <lineage>
        <taxon>Eukaryota</taxon>
        <taxon>Viridiplantae</taxon>
        <taxon>Streptophyta</taxon>
        <taxon>Embryophyta</taxon>
        <taxon>Tracheophyta</taxon>
        <taxon>Spermatophyta</taxon>
        <taxon>Magnoliopsida</taxon>
        <taxon>Liliopsida</taxon>
        <taxon>Poales</taxon>
        <taxon>Poaceae</taxon>
        <taxon>BOP clade</taxon>
        <taxon>Oryzoideae</taxon>
        <taxon>Oryzeae</taxon>
        <taxon>Oryzinae</taxon>
        <taxon>Leersia</taxon>
    </lineage>
</organism>
<evidence type="ECO:0000313" key="3">
    <source>
        <dbReference type="Proteomes" id="UP000032180"/>
    </source>
</evidence>
<dbReference type="Proteomes" id="UP000032180">
    <property type="component" value="Chromosome 11"/>
</dbReference>
<reference evidence="3" key="2">
    <citation type="submission" date="2013-12" db="EMBL/GenBank/DDBJ databases">
        <authorList>
            <person name="Yu Y."/>
            <person name="Lee S."/>
            <person name="de Baynast K."/>
            <person name="Wissotski M."/>
            <person name="Liu L."/>
            <person name="Talag J."/>
            <person name="Goicoechea J."/>
            <person name="Angelova A."/>
            <person name="Jetty R."/>
            <person name="Kudrna D."/>
            <person name="Golser W."/>
            <person name="Rivera L."/>
            <person name="Zhang J."/>
            <person name="Wing R."/>
        </authorList>
    </citation>
    <scope>NUCLEOTIDE SEQUENCE</scope>
</reference>
<reference evidence="2" key="3">
    <citation type="submission" date="2015-04" db="UniProtKB">
        <authorList>
            <consortium name="EnsemblPlants"/>
        </authorList>
    </citation>
    <scope>IDENTIFICATION</scope>
</reference>
<evidence type="ECO:0000313" key="2">
    <source>
        <dbReference type="EnsemblPlants" id="LPERR11G11050.1"/>
    </source>
</evidence>
<sequence length="114" mass="12005">MPRLAGDGEDAAAAPTACMAASMPTKQSRGAECRSAGRSERGTPRVRRAEVGGGGECGVRRRRPRVLRAPLTEILPKHSSVASLAEILPKHEREVEALTSNLQGPSNAACCSRT</sequence>
<dbReference type="Gramene" id="LPERR11G11050.1">
    <property type="protein sequence ID" value="LPERR11G11050.1"/>
    <property type="gene ID" value="LPERR11G11050"/>
</dbReference>
<evidence type="ECO:0000256" key="1">
    <source>
        <dbReference type="SAM" id="MobiDB-lite"/>
    </source>
</evidence>
<proteinExistence type="predicted"/>